<proteinExistence type="predicted"/>
<dbReference type="Proteomes" id="UP000467841">
    <property type="component" value="Unassembled WGS sequence"/>
</dbReference>
<sequence>MNTRIESNVEWMRDFSNVTKLIGERLSPLKLSQYTDLLKQFKSRRIEGEELIRSLQVLFEEDEHLSQMFNELIRSLLVLFEEGERLPQLLNELEEEEIRERKKSEIQQEEHRRRLRCEIGRDEADKPLKKRSKYRVEPTGTVLEPQGFKSEINQNCGKSKNLVSSC</sequence>
<dbReference type="EMBL" id="CACVBM020001052">
    <property type="protein sequence ID" value="CAA7027140.1"/>
    <property type="molecule type" value="Genomic_DNA"/>
</dbReference>
<reference evidence="1" key="1">
    <citation type="submission" date="2020-01" db="EMBL/GenBank/DDBJ databases">
        <authorList>
            <person name="Mishra B."/>
        </authorList>
    </citation>
    <scope>NUCLEOTIDE SEQUENCE [LARGE SCALE GENOMIC DNA]</scope>
</reference>
<gene>
    <name evidence="1" type="ORF">MERR_LOCUS14375</name>
</gene>
<accession>A0A6D2IHS5</accession>
<comment type="caution">
    <text evidence="1">The sequence shown here is derived from an EMBL/GenBank/DDBJ whole genome shotgun (WGS) entry which is preliminary data.</text>
</comment>
<protein>
    <submittedName>
        <fullName evidence="1">Uncharacterized protein</fullName>
    </submittedName>
</protein>
<name>A0A6D2IHS5_9BRAS</name>
<organism evidence="1 2">
    <name type="scientific">Microthlaspi erraticum</name>
    <dbReference type="NCBI Taxonomy" id="1685480"/>
    <lineage>
        <taxon>Eukaryota</taxon>
        <taxon>Viridiplantae</taxon>
        <taxon>Streptophyta</taxon>
        <taxon>Embryophyta</taxon>
        <taxon>Tracheophyta</taxon>
        <taxon>Spermatophyta</taxon>
        <taxon>Magnoliopsida</taxon>
        <taxon>eudicotyledons</taxon>
        <taxon>Gunneridae</taxon>
        <taxon>Pentapetalae</taxon>
        <taxon>rosids</taxon>
        <taxon>malvids</taxon>
        <taxon>Brassicales</taxon>
        <taxon>Brassicaceae</taxon>
        <taxon>Coluteocarpeae</taxon>
        <taxon>Microthlaspi</taxon>
    </lineage>
</organism>
<dbReference type="AlphaFoldDB" id="A0A6D2IHS5"/>
<evidence type="ECO:0000313" key="2">
    <source>
        <dbReference type="Proteomes" id="UP000467841"/>
    </source>
</evidence>
<evidence type="ECO:0000313" key="1">
    <source>
        <dbReference type="EMBL" id="CAA7027140.1"/>
    </source>
</evidence>
<keyword evidence="2" id="KW-1185">Reference proteome</keyword>
<dbReference type="OrthoDB" id="10595980at2759"/>